<evidence type="ECO:0000313" key="3">
    <source>
        <dbReference type="Proteomes" id="UP000298663"/>
    </source>
</evidence>
<evidence type="ECO:0000256" key="1">
    <source>
        <dbReference type="SAM" id="MobiDB-lite"/>
    </source>
</evidence>
<gene>
    <name evidence="2" type="ORF">L596_012786</name>
</gene>
<feature type="compositionally biased region" description="Pro residues" evidence="1">
    <location>
        <begin position="206"/>
        <end position="217"/>
    </location>
</feature>
<reference evidence="2 3" key="1">
    <citation type="journal article" date="2015" name="Genome Biol.">
        <title>Comparative genomics of Steinernema reveals deeply conserved gene regulatory networks.</title>
        <authorList>
            <person name="Dillman A.R."/>
            <person name="Macchietto M."/>
            <person name="Porter C.F."/>
            <person name="Rogers A."/>
            <person name="Williams B."/>
            <person name="Antoshechkin I."/>
            <person name="Lee M.M."/>
            <person name="Goodwin Z."/>
            <person name="Lu X."/>
            <person name="Lewis E.E."/>
            <person name="Goodrich-Blair H."/>
            <person name="Stock S.P."/>
            <person name="Adams B.J."/>
            <person name="Sternberg P.W."/>
            <person name="Mortazavi A."/>
        </authorList>
    </citation>
    <scope>NUCLEOTIDE SEQUENCE [LARGE SCALE GENOMIC DNA]</scope>
    <source>
        <strain evidence="2 3">ALL</strain>
    </source>
</reference>
<name>A0A4U5NYG1_STECR</name>
<proteinExistence type="predicted"/>
<feature type="compositionally biased region" description="Low complexity" evidence="1">
    <location>
        <begin position="234"/>
        <end position="245"/>
    </location>
</feature>
<keyword evidence="3" id="KW-1185">Reference proteome</keyword>
<dbReference type="Proteomes" id="UP000298663">
    <property type="component" value="Unassembled WGS sequence"/>
</dbReference>
<organism evidence="2 3">
    <name type="scientific">Steinernema carpocapsae</name>
    <name type="common">Entomopathogenic nematode</name>
    <dbReference type="NCBI Taxonomy" id="34508"/>
    <lineage>
        <taxon>Eukaryota</taxon>
        <taxon>Metazoa</taxon>
        <taxon>Ecdysozoa</taxon>
        <taxon>Nematoda</taxon>
        <taxon>Chromadorea</taxon>
        <taxon>Rhabditida</taxon>
        <taxon>Tylenchina</taxon>
        <taxon>Panagrolaimomorpha</taxon>
        <taxon>Strongyloidoidea</taxon>
        <taxon>Steinernematidae</taxon>
        <taxon>Steinernema</taxon>
    </lineage>
</organism>
<reference evidence="2 3" key="2">
    <citation type="journal article" date="2019" name="G3 (Bethesda)">
        <title>Hybrid Assembly of the Genome of the Entomopathogenic Nematode Steinernema carpocapsae Identifies the X-Chromosome.</title>
        <authorList>
            <person name="Serra L."/>
            <person name="Macchietto M."/>
            <person name="Macias-Munoz A."/>
            <person name="McGill C.J."/>
            <person name="Rodriguez I.M."/>
            <person name="Rodriguez B."/>
            <person name="Murad R."/>
            <person name="Mortazavi A."/>
        </authorList>
    </citation>
    <scope>NUCLEOTIDE SEQUENCE [LARGE SCALE GENOMIC DNA]</scope>
    <source>
        <strain evidence="2 3">ALL</strain>
    </source>
</reference>
<feature type="region of interest" description="Disordered" evidence="1">
    <location>
        <begin position="182"/>
        <end position="270"/>
    </location>
</feature>
<evidence type="ECO:0000313" key="2">
    <source>
        <dbReference type="EMBL" id="TKR88562.1"/>
    </source>
</evidence>
<protein>
    <submittedName>
        <fullName evidence="2">Uncharacterized protein</fullName>
    </submittedName>
</protein>
<dbReference type="EMBL" id="AZBU02000003">
    <property type="protein sequence ID" value="TKR88562.1"/>
    <property type="molecule type" value="Genomic_DNA"/>
</dbReference>
<dbReference type="AlphaFoldDB" id="A0A4U5NYG1"/>
<accession>A0A4U5NYG1</accession>
<sequence length="352" mass="38554">MGSEQGRFGALLLKIDTENRTYHFWVPQKLRIVQASFDIEGPRSKIHEDENWVDLAFDTKENVTSWFASAQPSYYQCSSKAIKVSNVLAAIPPFGFVRDLGPGRENEQCHGHAFAPTFGWMFPVVPQITTELARLRGKFIAADLHCVLTEDKFALLYRMKKAIWFITSYRVVDPNTRCDGPLRDLPWDNPPQAAPLPRSMAGLTPPQVPSQAPPPLPRSMAEEAPPLLRKVTQVSPRAPSSVASALGRSGPLRAVPPRTVADSAPLQAAPPLLQRMTETAPSLLRSAAGSASPQAAPPLLQSMTQAAPSPLRSVAGSARATSSSASSSSLLLLFEAWLDQRHFKQRLLFFRA</sequence>
<comment type="caution">
    <text evidence="2">The sequence shown here is derived from an EMBL/GenBank/DDBJ whole genome shotgun (WGS) entry which is preliminary data.</text>
</comment>